<organism evidence="2 3">
    <name type="scientific">Klebsiella pneumoniae</name>
    <dbReference type="NCBI Taxonomy" id="573"/>
    <lineage>
        <taxon>Bacteria</taxon>
        <taxon>Pseudomonadati</taxon>
        <taxon>Pseudomonadota</taxon>
        <taxon>Gammaproteobacteria</taxon>
        <taxon>Enterobacterales</taxon>
        <taxon>Enterobacteriaceae</taxon>
        <taxon>Klebsiella/Raoultella group</taxon>
        <taxon>Klebsiella</taxon>
        <taxon>Klebsiella pneumoniae complex</taxon>
    </lineage>
</organism>
<gene>
    <name evidence="2" type="primary">ybdG_2</name>
    <name evidence="2" type="ORF">NCTC9617_02158</name>
</gene>
<keyword evidence="1" id="KW-0812">Transmembrane</keyword>
<protein>
    <submittedName>
        <fullName evidence="2">Putative transport</fullName>
    </submittedName>
</protein>
<keyword evidence="1" id="KW-0472">Membrane</keyword>
<dbReference type="AlphaFoldDB" id="A0A378F9D1"/>
<dbReference type="GO" id="GO:0008381">
    <property type="term" value="F:mechanosensitive monoatomic ion channel activity"/>
    <property type="evidence" value="ECO:0007669"/>
    <property type="project" value="InterPro"/>
</dbReference>
<sequence>MQELISQIAALGIEITPTRSLMIIFGIILFTAVVVHLILHKVVLRAFEKRALASSHLWLQIITQNKLFHRLAFTLQGIIVNVQAVLWLQKGSEAAEILITVAQLWVMIYAMLSFFSLLDVILKLAQKFPAASQLPLKGIFQGLSW</sequence>
<dbReference type="GO" id="GO:0071470">
    <property type="term" value="P:cellular response to osmotic stress"/>
    <property type="evidence" value="ECO:0007669"/>
    <property type="project" value="InterPro"/>
</dbReference>
<proteinExistence type="predicted"/>
<evidence type="ECO:0000313" key="2">
    <source>
        <dbReference type="EMBL" id="STW40614.1"/>
    </source>
</evidence>
<feature type="transmembrane region" description="Helical" evidence="1">
    <location>
        <begin position="20"/>
        <end position="39"/>
    </location>
</feature>
<keyword evidence="1" id="KW-1133">Transmembrane helix</keyword>
<feature type="transmembrane region" description="Helical" evidence="1">
    <location>
        <begin position="94"/>
        <end position="118"/>
    </location>
</feature>
<dbReference type="EMBL" id="UGNC01000004">
    <property type="protein sequence ID" value="STW40614.1"/>
    <property type="molecule type" value="Genomic_DNA"/>
</dbReference>
<accession>A0A378F9D1</accession>
<feature type="transmembrane region" description="Helical" evidence="1">
    <location>
        <begin position="67"/>
        <end position="88"/>
    </location>
</feature>
<dbReference type="GO" id="GO:0005886">
    <property type="term" value="C:plasma membrane"/>
    <property type="evidence" value="ECO:0007669"/>
    <property type="project" value="TreeGrafter"/>
</dbReference>
<reference evidence="2 3" key="1">
    <citation type="submission" date="2018-06" db="EMBL/GenBank/DDBJ databases">
        <authorList>
            <consortium name="Pathogen Informatics"/>
            <person name="Doyle S."/>
        </authorList>
    </citation>
    <scope>NUCLEOTIDE SEQUENCE [LARGE SCALE GENOMIC DNA]</scope>
    <source>
        <strain evidence="2 3">NCTC9617</strain>
    </source>
</reference>
<dbReference type="PANTHER" id="PTHR30414:SF0">
    <property type="entry name" value="MINICONDUCTANCE MECHANOSENSITIVE CHANNEL YBDG"/>
    <property type="match status" value="1"/>
</dbReference>
<evidence type="ECO:0000256" key="1">
    <source>
        <dbReference type="SAM" id="Phobius"/>
    </source>
</evidence>
<evidence type="ECO:0000313" key="3">
    <source>
        <dbReference type="Proteomes" id="UP000255167"/>
    </source>
</evidence>
<dbReference type="PANTHER" id="PTHR30414">
    <property type="entry name" value="MINICONDUCTANCE MECHANOSENSITIVE CHANNEL YBDG"/>
    <property type="match status" value="1"/>
</dbReference>
<dbReference type="Proteomes" id="UP000255167">
    <property type="component" value="Unassembled WGS sequence"/>
</dbReference>
<name>A0A378F9D1_KLEPN</name>
<dbReference type="InterPro" id="IPR030192">
    <property type="entry name" value="YbdG"/>
</dbReference>